<proteinExistence type="predicted"/>
<feature type="region of interest" description="Disordered" evidence="2">
    <location>
        <begin position="19"/>
        <end position="59"/>
    </location>
</feature>
<sequence>MIVPPALQDVPETIALESSISSSVDGDSDNHCSSTSRDLSTEGTPSDMRDVEGRALSPPTTNMEADMVVFEEWENKLRLSPLATKMEANVVVIKEWENKVISGRLDNLRKAPKTLPTGFRFKAALHHEVADGSTTVKRYKKLEEMLIFVHDTRTERMNNELAARLSEWRTPNIGRLILMSVHLRHLATHPKESEAQAQCPDPKPSREFKLNLQILKGSCCTSETDGSTLEYSLSASKGRVGKTASSTRAANNWPLRNIQAAKEEASRAEDWAKRAKSDRDKVLSELNSLKDKVVEANQNVVRAEASLEQAKKHHQHTICFARAQGAKWLVGANMFQDAMGEEMDEQGKSLAPPTDATVRLRWELNKERMLAEPSSTPLSSQPAIAPTFPSPAWSTQGRSSLARPTIAPTDASIPIDLTDD</sequence>
<comment type="caution">
    <text evidence="3">The sequence shown here is derived from an EMBL/GenBank/DDBJ whole genome shotgun (WGS) entry which is preliminary data.</text>
</comment>
<keyword evidence="1" id="KW-0175">Coiled coil</keyword>
<feature type="region of interest" description="Disordered" evidence="2">
    <location>
        <begin position="371"/>
        <end position="420"/>
    </location>
</feature>
<feature type="compositionally biased region" description="Polar residues" evidence="2">
    <location>
        <begin position="31"/>
        <end position="44"/>
    </location>
</feature>
<accession>A0AAV5JID5</accession>
<feature type="coiled-coil region" evidence="1">
    <location>
        <begin position="258"/>
        <end position="313"/>
    </location>
</feature>
<dbReference type="Proteomes" id="UP001054252">
    <property type="component" value="Unassembled WGS sequence"/>
</dbReference>
<organism evidence="3 4">
    <name type="scientific">Rubroshorea leprosula</name>
    <dbReference type="NCBI Taxonomy" id="152421"/>
    <lineage>
        <taxon>Eukaryota</taxon>
        <taxon>Viridiplantae</taxon>
        <taxon>Streptophyta</taxon>
        <taxon>Embryophyta</taxon>
        <taxon>Tracheophyta</taxon>
        <taxon>Spermatophyta</taxon>
        <taxon>Magnoliopsida</taxon>
        <taxon>eudicotyledons</taxon>
        <taxon>Gunneridae</taxon>
        <taxon>Pentapetalae</taxon>
        <taxon>rosids</taxon>
        <taxon>malvids</taxon>
        <taxon>Malvales</taxon>
        <taxon>Dipterocarpaceae</taxon>
        <taxon>Rubroshorea</taxon>
    </lineage>
</organism>
<keyword evidence="4" id="KW-1185">Reference proteome</keyword>
<dbReference type="EMBL" id="BPVZ01000038">
    <property type="protein sequence ID" value="GKV13302.1"/>
    <property type="molecule type" value="Genomic_DNA"/>
</dbReference>
<evidence type="ECO:0000256" key="2">
    <source>
        <dbReference type="SAM" id="MobiDB-lite"/>
    </source>
</evidence>
<reference evidence="3 4" key="1">
    <citation type="journal article" date="2021" name="Commun. Biol.">
        <title>The genome of Shorea leprosula (Dipterocarpaceae) highlights the ecological relevance of drought in aseasonal tropical rainforests.</title>
        <authorList>
            <person name="Ng K.K.S."/>
            <person name="Kobayashi M.J."/>
            <person name="Fawcett J.A."/>
            <person name="Hatakeyama M."/>
            <person name="Paape T."/>
            <person name="Ng C.H."/>
            <person name="Ang C.C."/>
            <person name="Tnah L.H."/>
            <person name="Lee C.T."/>
            <person name="Nishiyama T."/>
            <person name="Sese J."/>
            <person name="O'Brien M.J."/>
            <person name="Copetti D."/>
            <person name="Mohd Noor M.I."/>
            <person name="Ong R.C."/>
            <person name="Putra M."/>
            <person name="Sireger I.Z."/>
            <person name="Indrioko S."/>
            <person name="Kosugi Y."/>
            <person name="Izuno A."/>
            <person name="Isagi Y."/>
            <person name="Lee S.L."/>
            <person name="Shimizu K.K."/>
        </authorList>
    </citation>
    <scope>NUCLEOTIDE SEQUENCE [LARGE SCALE GENOMIC DNA]</scope>
    <source>
        <strain evidence="3">214</strain>
    </source>
</reference>
<evidence type="ECO:0000313" key="3">
    <source>
        <dbReference type="EMBL" id="GKV13302.1"/>
    </source>
</evidence>
<protein>
    <submittedName>
        <fullName evidence="3">Uncharacterized protein</fullName>
    </submittedName>
</protein>
<feature type="compositionally biased region" description="Polar residues" evidence="2">
    <location>
        <begin position="373"/>
        <end position="382"/>
    </location>
</feature>
<dbReference type="AlphaFoldDB" id="A0AAV5JID5"/>
<gene>
    <name evidence="3" type="ORF">SLEP1_g24331</name>
</gene>
<evidence type="ECO:0000256" key="1">
    <source>
        <dbReference type="SAM" id="Coils"/>
    </source>
</evidence>
<name>A0AAV5JID5_9ROSI</name>
<evidence type="ECO:0000313" key="4">
    <source>
        <dbReference type="Proteomes" id="UP001054252"/>
    </source>
</evidence>